<evidence type="ECO:0000256" key="8">
    <source>
        <dbReference type="SAM" id="Phobius"/>
    </source>
</evidence>
<dbReference type="GO" id="GO:0005886">
    <property type="term" value="C:plasma membrane"/>
    <property type="evidence" value="ECO:0007669"/>
    <property type="project" value="UniProtKB-SubCell"/>
</dbReference>
<accession>A0A1E1KXF4</accession>
<feature type="transmembrane region" description="Helical" evidence="8">
    <location>
        <begin position="333"/>
        <end position="355"/>
    </location>
</feature>
<dbReference type="Proteomes" id="UP000178129">
    <property type="component" value="Unassembled WGS sequence"/>
</dbReference>
<keyword evidence="10" id="KW-1185">Reference proteome</keyword>
<dbReference type="AlphaFoldDB" id="A0A1E1KXF4"/>
<evidence type="ECO:0000313" key="9">
    <source>
        <dbReference type="EMBL" id="CZT02916.1"/>
    </source>
</evidence>
<evidence type="ECO:0000256" key="6">
    <source>
        <dbReference type="ARBA" id="ARBA00023136"/>
    </source>
</evidence>
<keyword evidence="6 8" id="KW-0472">Membrane</keyword>
<dbReference type="PANTHER" id="PTHR33567:SF3">
    <property type="entry name" value="CHROMATE ION TRANSPORTER (EUROFUNG)"/>
    <property type="match status" value="1"/>
</dbReference>
<comment type="similarity">
    <text evidence="2">Belongs to the chromate ion transporter (CHR) (TC 2.A.51) family.</text>
</comment>
<dbReference type="InParanoid" id="A0A1E1KXF4"/>
<dbReference type="Pfam" id="PF02417">
    <property type="entry name" value="Chromate_transp"/>
    <property type="match status" value="2"/>
</dbReference>
<dbReference type="GO" id="GO:0015109">
    <property type="term" value="F:chromate transmembrane transporter activity"/>
    <property type="evidence" value="ECO:0007669"/>
    <property type="project" value="InterPro"/>
</dbReference>
<feature type="compositionally biased region" description="Polar residues" evidence="7">
    <location>
        <begin position="259"/>
        <end position="282"/>
    </location>
</feature>
<feature type="transmembrane region" description="Helical" evidence="8">
    <location>
        <begin position="301"/>
        <end position="321"/>
    </location>
</feature>
<dbReference type="PANTHER" id="PTHR33567">
    <property type="entry name" value="CHROMATE ION TRANSPORTER (EUROFUNG)"/>
    <property type="match status" value="1"/>
</dbReference>
<evidence type="ECO:0000256" key="4">
    <source>
        <dbReference type="ARBA" id="ARBA00022692"/>
    </source>
</evidence>
<evidence type="ECO:0000313" key="10">
    <source>
        <dbReference type="Proteomes" id="UP000178129"/>
    </source>
</evidence>
<name>A0A1E1KXF4_9HELO</name>
<reference evidence="10" key="1">
    <citation type="submission" date="2016-03" db="EMBL/GenBank/DDBJ databases">
        <authorList>
            <person name="Ploux O."/>
        </authorList>
    </citation>
    <scope>NUCLEOTIDE SEQUENCE [LARGE SCALE GENOMIC DNA]</scope>
    <source>
        <strain evidence="10">UK7</strain>
    </source>
</reference>
<dbReference type="EMBL" id="FJUW01000026">
    <property type="protein sequence ID" value="CZT02916.1"/>
    <property type="molecule type" value="Genomic_DNA"/>
</dbReference>
<comment type="subcellular location">
    <subcellularLocation>
        <location evidence="1">Cell membrane</location>
        <topology evidence="1">Multi-pass membrane protein</topology>
    </subcellularLocation>
</comment>
<keyword evidence="3" id="KW-1003">Cell membrane</keyword>
<evidence type="ECO:0000256" key="3">
    <source>
        <dbReference type="ARBA" id="ARBA00022475"/>
    </source>
</evidence>
<keyword evidence="5 8" id="KW-1133">Transmembrane helix</keyword>
<feature type="compositionally biased region" description="Low complexity" evidence="7">
    <location>
        <begin position="227"/>
        <end position="237"/>
    </location>
</feature>
<feature type="transmembrane region" description="Helical" evidence="8">
    <location>
        <begin position="478"/>
        <end position="511"/>
    </location>
</feature>
<feature type="region of interest" description="Disordered" evidence="7">
    <location>
        <begin position="220"/>
        <end position="282"/>
    </location>
</feature>
<dbReference type="STRING" id="914237.A0A1E1KXF4"/>
<evidence type="ECO:0000256" key="5">
    <source>
        <dbReference type="ARBA" id="ARBA00022989"/>
    </source>
</evidence>
<feature type="transmembrane region" description="Helical" evidence="8">
    <location>
        <begin position="164"/>
        <end position="179"/>
    </location>
</feature>
<keyword evidence="4 8" id="KW-0812">Transmembrane</keyword>
<comment type="caution">
    <text evidence="9">The sequence shown here is derived from an EMBL/GenBank/DDBJ whole genome shotgun (WGS) entry which is preliminary data.</text>
</comment>
<evidence type="ECO:0000256" key="7">
    <source>
        <dbReference type="SAM" id="MobiDB-lite"/>
    </source>
</evidence>
<evidence type="ECO:0000256" key="2">
    <source>
        <dbReference type="ARBA" id="ARBA00005262"/>
    </source>
</evidence>
<evidence type="ECO:0000256" key="1">
    <source>
        <dbReference type="ARBA" id="ARBA00004651"/>
    </source>
</evidence>
<dbReference type="InterPro" id="IPR003370">
    <property type="entry name" value="Chromate_transpt"/>
</dbReference>
<proteinExistence type="inferred from homology"/>
<feature type="transmembrane region" description="Helical" evidence="8">
    <location>
        <begin position="133"/>
        <end position="152"/>
    </location>
</feature>
<feature type="transmembrane region" description="Helical" evidence="8">
    <location>
        <begin position="438"/>
        <end position="458"/>
    </location>
</feature>
<feature type="transmembrane region" description="Helical" evidence="8">
    <location>
        <begin position="401"/>
        <end position="426"/>
    </location>
</feature>
<gene>
    <name evidence="9" type="ORF">RCO7_05998</name>
</gene>
<feature type="transmembrane region" description="Helical" evidence="8">
    <location>
        <begin position="92"/>
        <end position="113"/>
    </location>
</feature>
<sequence length="517" mass="56399">MTRLVYQTPWQSINSLQRVAPEIWEQMKDDFARNWHLGFTAFGGPPVHFQIMHKKFVEENEWIDEQLYQEIFALSQALPGPASTKMLYTINYIHGGFLGAILAFFLWCLPGAIGMYGLSLGVSRIGDTLPLPVYALLSGLNAATVGIIALAAVQLADKAITDKLTRLLVFLGGVAGMLYTRLWYFPALMAAAGIATLVWDYRLPHKLARKVWHRGSQSEVAGEEGVAEQAVAASSSQPNRTSEEEVPQSLRSRRGPLVTEQNSMSLTPQSSSLPHATDPDTTNRIVPREAELKLISWKTGMYIIAIFLISFIAIMILRALLKSPPRGVSLFANLYLAGTIIFGGGPVVIPLLREYIVAEGWVSPRDFLLGLALIQSFPGPNFNFAVYLGSLATARASLPSFAGALIAFIGIFTPGIMIVTGVMGLWKALRSRRWLLSILRGVNAGAVGLVFTAVYKLWQIGYVDIENQTGDPLGRDPWWVAITATSFVGGAWFGLSAPFAILLGGGLGLVWYGVVEA</sequence>
<organism evidence="9 10">
    <name type="scientific">Rhynchosporium graminicola</name>
    <dbReference type="NCBI Taxonomy" id="2792576"/>
    <lineage>
        <taxon>Eukaryota</taxon>
        <taxon>Fungi</taxon>
        <taxon>Dikarya</taxon>
        <taxon>Ascomycota</taxon>
        <taxon>Pezizomycotina</taxon>
        <taxon>Leotiomycetes</taxon>
        <taxon>Helotiales</taxon>
        <taxon>Ploettnerulaceae</taxon>
        <taxon>Rhynchosporium</taxon>
    </lineage>
</organism>
<protein>
    <submittedName>
        <fullName evidence="9">Related to chromate transport protein</fullName>
    </submittedName>
</protein>